<organism evidence="1 2">
    <name type="scientific">Luteimonas lutimaris</name>
    <dbReference type="NCBI Taxonomy" id="698645"/>
    <lineage>
        <taxon>Bacteria</taxon>
        <taxon>Pseudomonadati</taxon>
        <taxon>Pseudomonadota</taxon>
        <taxon>Gammaproteobacteria</taxon>
        <taxon>Lysobacterales</taxon>
        <taxon>Lysobacteraceae</taxon>
        <taxon>Luteimonas</taxon>
    </lineage>
</organism>
<dbReference type="Proteomes" id="UP001501727">
    <property type="component" value="Unassembled WGS sequence"/>
</dbReference>
<evidence type="ECO:0000313" key="1">
    <source>
        <dbReference type="EMBL" id="GAA3921841.1"/>
    </source>
</evidence>
<comment type="caution">
    <text evidence="1">The sequence shown here is derived from an EMBL/GenBank/DDBJ whole genome shotgun (WGS) entry which is preliminary data.</text>
</comment>
<protein>
    <submittedName>
        <fullName evidence="1">Uncharacterized protein</fullName>
    </submittedName>
</protein>
<gene>
    <name evidence="1" type="ORF">GCM10022229_14470</name>
</gene>
<keyword evidence="2" id="KW-1185">Reference proteome</keyword>
<dbReference type="EMBL" id="BAAAZU010000006">
    <property type="protein sequence ID" value="GAA3921841.1"/>
    <property type="molecule type" value="Genomic_DNA"/>
</dbReference>
<evidence type="ECO:0000313" key="2">
    <source>
        <dbReference type="Proteomes" id="UP001501727"/>
    </source>
</evidence>
<proteinExistence type="predicted"/>
<sequence>MITLIDLYKRVDGHAERIWEKSFGAETGAVVKRLQPGECIEYPGRGGGHGQTLVPGQAYSATLWASLTLDGEAQSRWYHIYFCMIESDNGLVPHQVLGDDWSACGVGVRW</sequence>
<accession>A0ABP7MF47</accession>
<name>A0ABP7MF47_9GAMM</name>
<reference evidence="2" key="1">
    <citation type="journal article" date="2019" name="Int. J. Syst. Evol. Microbiol.">
        <title>The Global Catalogue of Microorganisms (GCM) 10K type strain sequencing project: providing services to taxonomists for standard genome sequencing and annotation.</title>
        <authorList>
            <consortium name="The Broad Institute Genomics Platform"/>
            <consortium name="The Broad Institute Genome Sequencing Center for Infectious Disease"/>
            <person name="Wu L."/>
            <person name="Ma J."/>
        </authorList>
    </citation>
    <scope>NUCLEOTIDE SEQUENCE [LARGE SCALE GENOMIC DNA]</scope>
    <source>
        <strain evidence="2">JCM 16916</strain>
    </source>
</reference>